<accession>A0A1B0DAC9</accession>
<dbReference type="EMBL" id="AJVK01013270">
    <property type="status" value="NOT_ANNOTATED_CDS"/>
    <property type="molecule type" value="Genomic_DNA"/>
</dbReference>
<dbReference type="VEuPathDB" id="VectorBase:PPAI004634"/>
<reference evidence="1" key="1">
    <citation type="submission" date="2022-08" db="UniProtKB">
        <authorList>
            <consortium name="EnsemblMetazoa"/>
        </authorList>
    </citation>
    <scope>IDENTIFICATION</scope>
    <source>
        <strain evidence="1">Israel</strain>
    </source>
</reference>
<dbReference type="CDD" id="cd00173">
    <property type="entry name" value="SH2"/>
    <property type="match status" value="1"/>
</dbReference>
<protein>
    <submittedName>
        <fullName evidence="1">Uncharacterized protein</fullName>
    </submittedName>
</protein>
<dbReference type="Proteomes" id="UP000092462">
    <property type="component" value="Unassembled WGS sequence"/>
</dbReference>
<organism evidence="1 2">
    <name type="scientific">Phlebotomus papatasi</name>
    <name type="common">Sandfly</name>
    <dbReference type="NCBI Taxonomy" id="29031"/>
    <lineage>
        <taxon>Eukaryota</taxon>
        <taxon>Metazoa</taxon>
        <taxon>Ecdysozoa</taxon>
        <taxon>Arthropoda</taxon>
        <taxon>Hexapoda</taxon>
        <taxon>Insecta</taxon>
        <taxon>Pterygota</taxon>
        <taxon>Neoptera</taxon>
        <taxon>Endopterygota</taxon>
        <taxon>Diptera</taxon>
        <taxon>Nematocera</taxon>
        <taxon>Psychodoidea</taxon>
        <taxon>Psychodidae</taxon>
        <taxon>Phlebotomus</taxon>
        <taxon>Phlebotomus</taxon>
    </lineage>
</organism>
<dbReference type="InterPro" id="IPR000980">
    <property type="entry name" value="SH2"/>
</dbReference>
<dbReference type="SUPFAM" id="SSF55550">
    <property type="entry name" value="SH2 domain"/>
    <property type="match status" value="1"/>
</dbReference>
<evidence type="ECO:0000313" key="1">
    <source>
        <dbReference type="EnsemblMetazoa" id="PPAI004634-PA"/>
    </source>
</evidence>
<dbReference type="EnsemblMetazoa" id="PPAI004634-RA">
    <property type="protein sequence ID" value="PPAI004634-PA"/>
    <property type="gene ID" value="PPAI004634"/>
</dbReference>
<dbReference type="SMART" id="SM00252">
    <property type="entry name" value="SH2"/>
    <property type="match status" value="1"/>
</dbReference>
<dbReference type="Gene3D" id="3.30.505.10">
    <property type="entry name" value="SH2 domain"/>
    <property type="match status" value="1"/>
</dbReference>
<evidence type="ECO:0000313" key="2">
    <source>
        <dbReference type="Proteomes" id="UP000092462"/>
    </source>
</evidence>
<dbReference type="VEuPathDB" id="VectorBase:PPAPM1_004306"/>
<dbReference type="AlphaFoldDB" id="A0A1B0DAC9"/>
<dbReference type="PROSITE" id="PS50001">
    <property type="entry name" value="SH2"/>
    <property type="match status" value="1"/>
</dbReference>
<proteinExistence type="predicted"/>
<name>A0A1B0DAC9_PHLPP</name>
<dbReference type="InterPro" id="IPR036860">
    <property type="entry name" value="SH2_dom_sf"/>
</dbReference>
<sequence length="112" mass="12891">MPVVEAKPYFRLVDRESAEDLLRGGIDGACLVRPFKERDDSIKYVLSVYAQEKFFHLHLRQTEDGTFVVGLEKPIEKDFPSPIHCVDYYRHHNLRCINSSGNVVVTLKPISE</sequence>
<dbReference type="Pfam" id="PF00017">
    <property type="entry name" value="SH2"/>
    <property type="match status" value="1"/>
</dbReference>
<keyword evidence="2" id="KW-1185">Reference proteome</keyword>